<dbReference type="SUPFAM" id="SSF47413">
    <property type="entry name" value="lambda repressor-like DNA-binding domains"/>
    <property type="match status" value="1"/>
</dbReference>
<dbReference type="RefSeq" id="WP_073537476.1">
    <property type="nucleotide sequence ID" value="NZ_CP018335.1"/>
</dbReference>
<evidence type="ECO:0000259" key="1">
    <source>
        <dbReference type="PROSITE" id="PS50943"/>
    </source>
</evidence>
<protein>
    <recommendedName>
        <fullName evidence="1">HTH cro/C1-type domain-containing protein</fullName>
    </recommendedName>
</protein>
<accession>A0A1L5F470</accession>
<dbReference type="PROSITE" id="PS50943">
    <property type="entry name" value="HTH_CROC1"/>
    <property type="match status" value="1"/>
</dbReference>
<dbReference type="InterPro" id="IPR001387">
    <property type="entry name" value="Cro/C1-type_HTH"/>
</dbReference>
<dbReference type="EMBL" id="CP018335">
    <property type="protein sequence ID" value="APM37793.1"/>
    <property type="molecule type" value="Genomic_DNA"/>
</dbReference>
<organism evidence="2 3">
    <name type="scientific">Clostridium kluyveri</name>
    <dbReference type="NCBI Taxonomy" id="1534"/>
    <lineage>
        <taxon>Bacteria</taxon>
        <taxon>Bacillati</taxon>
        <taxon>Bacillota</taxon>
        <taxon>Clostridia</taxon>
        <taxon>Eubacteriales</taxon>
        <taxon>Clostridiaceae</taxon>
        <taxon>Clostridium</taxon>
    </lineage>
</organism>
<gene>
    <name evidence="2" type="ORF">BS101_03055</name>
</gene>
<dbReference type="AlphaFoldDB" id="A0A1L5F470"/>
<dbReference type="SMART" id="SM00530">
    <property type="entry name" value="HTH_XRE"/>
    <property type="match status" value="1"/>
</dbReference>
<dbReference type="CDD" id="cd00093">
    <property type="entry name" value="HTH_XRE"/>
    <property type="match status" value="1"/>
</dbReference>
<feature type="domain" description="HTH cro/C1-type" evidence="1">
    <location>
        <begin position="14"/>
        <end position="70"/>
    </location>
</feature>
<dbReference type="Proteomes" id="UP000184604">
    <property type="component" value="Chromosome"/>
</dbReference>
<dbReference type="Gene3D" id="1.10.260.40">
    <property type="entry name" value="lambda repressor-like DNA-binding domains"/>
    <property type="match status" value="1"/>
</dbReference>
<reference evidence="2 3" key="1">
    <citation type="submission" date="2016-12" db="EMBL/GenBank/DDBJ databases">
        <title>Complete genome sequence of Clostridium kluyveri JZZ isolated from the pit mud of a Chinese flavor liquor-making factory.</title>
        <authorList>
            <person name="Wang Y."/>
        </authorList>
    </citation>
    <scope>NUCLEOTIDE SEQUENCE [LARGE SCALE GENOMIC DNA]</scope>
    <source>
        <strain evidence="2 3">JZZ</strain>
    </source>
</reference>
<dbReference type="GO" id="GO:0003677">
    <property type="term" value="F:DNA binding"/>
    <property type="evidence" value="ECO:0007669"/>
    <property type="project" value="InterPro"/>
</dbReference>
<proteinExistence type="predicted"/>
<evidence type="ECO:0000313" key="3">
    <source>
        <dbReference type="Proteomes" id="UP000184604"/>
    </source>
</evidence>
<name>A0A1L5F470_CLOKL</name>
<dbReference type="InterPro" id="IPR010982">
    <property type="entry name" value="Lambda_DNA-bd_dom_sf"/>
</dbReference>
<sequence length="336" mass="39365">MPVVHVDDTLRNAIKEERKKRGLRGDILAKDIHKSASYISQIENGTISTMDISILYAIFKRIIDLPEKDLSDYIFEKFDKNIKFTEKDIRKREWILNLEYQFRLFPISLEIINYLQTKLNNLNISPKDLVLRINQNEDLEESVLNKLKDNVVWVKMDEDGQTQTAIKFNLAEDYIDQILNKKIKTINKINMEGILYSIYKLEGMNPFDANIKADKKLLDFKFYTLEERNQKIKKAKNGNIDLSTIISEEDSECSKYIYDIAGDFSALRDINPVYGLAVLKAFYRSLNLNKNLMYGILKLDFSELKDISNERKKVFIDEVQKLIAKYKQPTEDDFIL</sequence>
<dbReference type="Pfam" id="PF01381">
    <property type="entry name" value="HTH_3"/>
    <property type="match status" value="1"/>
</dbReference>
<evidence type="ECO:0000313" key="2">
    <source>
        <dbReference type="EMBL" id="APM37793.1"/>
    </source>
</evidence>